<keyword evidence="2" id="KW-0255">Endonuclease</keyword>
<dbReference type="OrthoDB" id="6237065at2759"/>
<dbReference type="InterPro" id="IPR036691">
    <property type="entry name" value="Endo/exonu/phosph_ase_sf"/>
</dbReference>
<sequence>MLQCDELLLFPSNFLQFCTELNQPTLPNIRKWKGPRGCWKGSISEKLSGHPEKRVEYSGFLWDTTAGIELKEASFSEGPHTNGSGIQVHLHPYIAHFKARPLPSLPVSPQRPDLDAKHQLCIGGGAWCDLAQQRDWQCRRPCSLGIMFPHCASAWLLSLLNLLLLASWGLFALLALLSSADLLGFSCLVWGKIAQISDLWIPSPTSLHQQSLVGPCRCINCRLWAAERQLHTYLHANEATRAPAGKRLGLQRSSRYLTQDEARHNDSEKDVVILGDFSQPPDSSDYDLLRKEKFHHLVPASTFTNISTKNPQGSKSLDNIWISRGLKKIFTGHWTVVREGLTNPWIPDNWSWGGVASSHCPVLAEFYIERDWNKKDLTRNGGGVLVECTDVNSKHER</sequence>
<organism evidence="2 3">
    <name type="scientific">Ophiophagus hannah</name>
    <name type="common">King cobra</name>
    <name type="synonym">Naja hannah</name>
    <dbReference type="NCBI Taxonomy" id="8665"/>
    <lineage>
        <taxon>Eukaryota</taxon>
        <taxon>Metazoa</taxon>
        <taxon>Chordata</taxon>
        <taxon>Craniata</taxon>
        <taxon>Vertebrata</taxon>
        <taxon>Euteleostomi</taxon>
        <taxon>Lepidosauria</taxon>
        <taxon>Squamata</taxon>
        <taxon>Bifurcata</taxon>
        <taxon>Unidentata</taxon>
        <taxon>Episquamata</taxon>
        <taxon>Toxicofera</taxon>
        <taxon>Serpentes</taxon>
        <taxon>Colubroidea</taxon>
        <taxon>Elapidae</taxon>
        <taxon>Elapinae</taxon>
        <taxon>Ophiophagus</taxon>
    </lineage>
</organism>
<dbReference type="InterPro" id="IPR005135">
    <property type="entry name" value="Endo/exonuclease/phosphatase"/>
</dbReference>
<evidence type="ECO:0000313" key="2">
    <source>
        <dbReference type="EMBL" id="ETE62471.1"/>
    </source>
</evidence>
<dbReference type="Proteomes" id="UP000018936">
    <property type="component" value="Unassembled WGS sequence"/>
</dbReference>
<dbReference type="Gene3D" id="3.60.10.10">
    <property type="entry name" value="Endonuclease/exonuclease/phosphatase"/>
    <property type="match status" value="1"/>
</dbReference>
<dbReference type="Pfam" id="PF03372">
    <property type="entry name" value="Exo_endo_phos"/>
    <property type="match status" value="1"/>
</dbReference>
<evidence type="ECO:0000313" key="3">
    <source>
        <dbReference type="Proteomes" id="UP000018936"/>
    </source>
</evidence>
<reference evidence="2 3" key="1">
    <citation type="journal article" date="2013" name="Proc. Natl. Acad. Sci. U.S.A.">
        <title>The king cobra genome reveals dynamic gene evolution and adaptation in the snake venom system.</title>
        <authorList>
            <person name="Vonk F.J."/>
            <person name="Casewell N.R."/>
            <person name="Henkel C.V."/>
            <person name="Heimberg A.M."/>
            <person name="Jansen H.J."/>
            <person name="McCleary R.J."/>
            <person name="Kerkkamp H.M."/>
            <person name="Vos R.A."/>
            <person name="Guerreiro I."/>
            <person name="Calvete J.J."/>
            <person name="Wuster W."/>
            <person name="Woods A.E."/>
            <person name="Logan J.M."/>
            <person name="Harrison R.A."/>
            <person name="Castoe T.A."/>
            <person name="de Koning A.P."/>
            <person name="Pollock D.D."/>
            <person name="Yandell M."/>
            <person name="Calderon D."/>
            <person name="Renjifo C."/>
            <person name="Currier R.B."/>
            <person name="Salgado D."/>
            <person name="Pla D."/>
            <person name="Sanz L."/>
            <person name="Hyder A.S."/>
            <person name="Ribeiro J.M."/>
            <person name="Arntzen J.W."/>
            <person name="van den Thillart G.E."/>
            <person name="Boetzer M."/>
            <person name="Pirovano W."/>
            <person name="Dirks R.P."/>
            <person name="Spaink H.P."/>
            <person name="Duboule D."/>
            <person name="McGlinn E."/>
            <person name="Kini R.M."/>
            <person name="Richardson M.K."/>
        </authorList>
    </citation>
    <scope>NUCLEOTIDE SEQUENCE</scope>
    <source>
        <tissue evidence="2">Blood</tissue>
    </source>
</reference>
<keyword evidence="2" id="KW-0540">Nuclease</keyword>
<accession>V8NKJ1</accession>
<gene>
    <name evidence="2" type="primary">EEPD1</name>
    <name evidence="2" type="ORF">L345_11774</name>
</gene>
<dbReference type="GO" id="GO:0004519">
    <property type="term" value="F:endonuclease activity"/>
    <property type="evidence" value="ECO:0007669"/>
    <property type="project" value="UniProtKB-KW"/>
</dbReference>
<name>V8NKJ1_OPHHA</name>
<dbReference type="AlphaFoldDB" id="V8NKJ1"/>
<evidence type="ECO:0000259" key="1">
    <source>
        <dbReference type="Pfam" id="PF03372"/>
    </source>
</evidence>
<dbReference type="SUPFAM" id="SSF56219">
    <property type="entry name" value="DNase I-like"/>
    <property type="match status" value="1"/>
</dbReference>
<feature type="domain" description="Endonuclease/exonuclease/phosphatase" evidence="1">
    <location>
        <begin position="248"/>
        <end position="334"/>
    </location>
</feature>
<dbReference type="GO" id="GO:0004527">
    <property type="term" value="F:exonuclease activity"/>
    <property type="evidence" value="ECO:0007669"/>
    <property type="project" value="UniProtKB-KW"/>
</dbReference>
<proteinExistence type="predicted"/>
<keyword evidence="3" id="KW-1185">Reference proteome</keyword>
<feature type="non-terminal residue" evidence="2">
    <location>
        <position position="1"/>
    </location>
</feature>
<keyword evidence="2" id="KW-0269">Exonuclease</keyword>
<dbReference type="EMBL" id="AZIM01003229">
    <property type="protein sequence ID" value="ETE62471.1"/>
    <property type="molecule type" value="Genomic_DNA"/>
</dbReference>
<protein>
    <submittedName>
        <fullName evidence="2">Endonuclease/exonuclease/phosphatase family domain-containing protein 1</fullName>
    </submittedName>
</protein>
<keyword evidence="2" id="KW-0378">Hydrolase</keyword>
<comment type="caution">
    <text evidence="2">The sequence shown here is derived from an EMBL/GenBank/DDBJ whole genome shotgun (WGS) entry which is preliminary data.</text>
</comment>